<evidence type="ECO:0000259" key="2">
    <source>
        <dbReference type="Pfam" id="PF04892"/>
    </source>
</evidence>
<dbReference type="RefSeq" id="WP_109764272.1">
    <property type="nucleotide sequence ID" value="NZ_QGGU01000009.1"/>
</dbReference>
<feature type="transmembrane region" description="Helical" evidence="1">
    <location>
        <begin position="113"/>
        <end position="135"/>
    </location>
</feature>
<feature type="transmembrane region" description="Helical" evidence="1">
    <location>
        <begin position="82"/>
        <end position="101"/>
    </location>
</feature>
<feature type="transmembrane region" description="Helical" evidence="1">
    <location>
        <begin position="301"/>
        <end position="322"/>
    </location>
</feature>
<keyword evidence="4" id="KW-1185">Reference proteome</keyword>
<organism evidence="3 4">
    <name type="scientific">Pleionea mediterranea</name>
    <dbReference type="NCBI Taxonomy" id="523701"/>
    <lineage>
        <taxon>Bacteria</taxon>
        <taxon>Pseudomonadati</taxon>
        <taxon>Pseudomonadota</taxon>
        <taxon>Gammaproteobacteria</taxon>
        <taxon>Oceanospirillales</taxon>
        <taxon>Pleioneaceae</taxon>
        <taxon>Pleionea</taxon>
    </lineage>
</organism>
<feature type="transmembrane region" description="Helical" evidence="1">
    <location>
        <begin position="264"/>
        <end position="281"/>
    </location>
</feature>
<dbReference type="InterPro" id="IPR006976">
    <property type="entry name" value="VanZ-like"/>
</dbReference>
<keyword evidence="1" id="KW-0812">Transmembrane</keyword>
<gene>
    <name evidence="3" type="ORF">C8D97_109154</name>
</gene>
<accession>A0A316FJZ3</accession>
<feature type="transmembrane region" description="Helical" evidence="1">
    <location>
        <begin position="51"/>
        <end position="70"/>
    </location>
</feature>
<dbReference type="Pfam" id="PF04892">
    <property type="entry name" value="VanZ"/>
    <property type="match status" value="1"/>
</dbReference>
<name>A0A316FJZ3_9GAMM</name>
<reference evidence="3 4" key="1">
    <citation type="submission" date="2018-05" db="EMBL/GenBank/DDBJ databases">
        <title>Genomic Encyclopedia of Type Strains, Phase IV (KMG-IV): sequencing the most valuable type-strain genomes for metagenomic binning, comparative biology and taxonomic classification.</title>
        <authorList>
            <person name="Goeker M."/>
        </authorList>
    </citation>
    <scope>NUCLEOTIDE SEQUENCE [LARGE SCALE GENOMIC DNA]</scope>
    <source>
        <strain evidence="3 4">DSM 25350</strain>
    </source>
</reference>
<dbReference type="Proteomes" id="UP000245790">
    <property type="component" value="Unassembled WGS sequence"/>
</dbReference>
<evidence type="ECO:0000313" key="3">
    <source>
        <dbReference type="EMBL" id="PWK48603.1"/>
    </source>
</evidence>
<evidence type="ECO:0000256" key="1">
    <source>
        <dbReference type="SAM" id="Phobius"/>
    </source>
</evidence>
<evidence type="ECO:0000313" key="4">
    <source>
        <dbReference type="Proteomes" id="UP000245790"/>
    </source>
</evidence>
<feature type="transmembrane region" description="Helical" evidence="1">
    <location>
        <begin position="216"/>
        <end position="234"/>
    </location>
</feature>
<keyword evidence="1" id="KW-1133">Transmembrane helix</keyword>
<proteinExistence type="predicted"/>
<feature type="transmembrane region" description="Helical" evidence="1">
    <location>
        <begin position="7"/>
        <end position="25"/>
    </location>
</feature>
<feature type="transmembrane region" description="Helical" evidence="1">
    <location>
        <begin position="147"/>
        <end position="163"/>
    </location>
</feature>
<feature type="transmembrane region" description="Helical" evidence="1">
    <location>
        <begin position="183"/>
        <end position="204"/>
    </location>
</feature>
<feature type="transmembrane region" description="Helical" evidence="1">
    <location>
        <begin position="240"/>
        <end position="257"/>
    </location>
</feature>
<feature type="domain" description="VanZ-like" evidence="2">
    <location>
        <begin position="17"/>
        <end position="129"/>
    </location>
</feature>
<dbReference type="EMBL" id="QGGU01000009">
    <property type="protein sequence ID" value="PWK48603.1"/>
    <property type="molecule type" value="Genomic_DNA"/>
</dbReference>
<dbReference type="OrthoDB" id="7055135at2"/>
<keyword evidence="1" id="KW-0472">Membrane</keyword>
<protein>
    <submittedName>
        <fullName evidence="3">VanZ like protein</fullName>
    </submittedName>
</protein>
<dbReference type="AlphaFoldDB" id="A0A316FJZ3"/>
<sequence length="387" mass="44811">MSGLRQIFFIVTLLIIYGSLFPFSFEAKNLSAINWWDWLFSFESRTTRGDILGNILLFIPFGFFGALGFSHTDPAINRRYNFILILGGFAFAVLLQGLQLFLPSRVSTAGDAWANATGLLVGIILMRILASSRVARWFDSDEPTQTLTVPVILVACWLGYHWFPFIPSFDWLQIKFSFKPLSHWHLITPFQLVDQFLAWLMFWYFLDKIVPRQLSYYHRLAIIFVIMIVQILLVRNLMSLNSLIASVFAVAVFQFAGSKIKSHWAALLLLWLLIRSWYPFSLNETDTIHWIPFASYLSGSLWINSYQVFENLFFYGASFYLLNRWLHNWKWACGLLTGWLLIIEFGQIWIGTRNAEFTDPLIAFFLSLGFARLQTLPVKQISTSPVD</sequence>
<feature type="transmembrane region" description="Helical" evidence="1">
    <location>
        <begin position="329"/>
        <end position="350"/>
    </location>
</feature>
<comment type="caution">
    <text evidence="3">The sequence shown here is derived from an EMBL/GenBank/DDBJ whole genome shotgun (WGS) entry which is preliminary data.</text>
</comment>